<dbReference type="PANTHER" id="PTHR45666">
    <property type="entry name" value="TYPE IV INOSITOL POLYPHOSPHATE 5-PHOSPHATASE 9"/>
    <property type="match status" value="1"/>
</dbReference>
<dbReference type="InterPro" id="IPR036691">
    <property type="entry name" value="Endo/exonu/phosph_ase_sf"/>
</dbReference>
<reference evidence="5" key="3">
    <citation type="journal article" date="2017" name="Nature">
        <title>Genome sequence of the progenitor of the wheat D genome Aegilops tauschii.</title>
        <authorList>
            <person name="Luo M.C."/>
            <person name="Gu Y.Q."/>
            <person name="Puiu D."/>
            <person name="Wang H."/>
            <person name="Twardziok S.O."/>
            <person name="Deal K.R."/>
            <person name="Huo N."/>
            <person name="Zhu T."/>
            <person name="Wang L."/>
            <person name="Wang Y."/>
            <person name="McGuire P.E."/>
            <person name="Liu S."/>
            <person name="Long H."/>
            <person name="Ramasamy R.K."/>
            <person name="Rodriguez J.C."/>
            <person name="Van S.L."/>
            <person name="Yuan L."/>
            <person name="Wang Z."/>
            <person name="Xia Z."/>
            <person name="Xiao L."/>
            <person name="Anderson O.D."/>
            <person name="Ouyang S."/>
            <person name="Liang Y."/>
            <person name="Zimin A.V."/>
            <person name="Pertea G."/>
            <person name="Qi P."/>
            <person name="Bennetzen J.L."/>
            <person name="Dai X."/>
            <person name="Dawson M.W."/>
            <person name="Muller H.G."/>
            <person name="Kugler K."/>
            <person name="Rivarola-Duarte L."/>
            <person name="Spannagl M."/>
            <person name="Mayer K.F.X."/>
            <person name="Lu F.H."/>
            <person name="Bevan M.W."/>
            <person name="Leroy P."/>
            <person name="Li P."/>
            <person name="You F.M."/>
            <person name="Sun Q."/>
            <person name="Liu Z."/>
            <person name="Lyons E."/>
            <person name="Wicker T."/>
            <person name="Salzberg S.L."/>
            <person name="Devos K.M."/>
            <person name="Dvorak J."/>
        </authorList>
    </citation>
    <scope>NUCLEOTIDE SEQUENCE [LARGE SCALE GENOMIC DNA]</scope>
    <source>
        <strain evidence="5">cv. AL8/78</strain>
    </source>
</reference>
<dbReference type="Pfam" id="PF22669">
    <property type="entry name" value="Exo_endo_phos2"/>
    <property type="match status" value="1"/>
</dbReference>
<sequence>MDDTVSELEEEEEEDSEPSTSNPESSSEEETSEFVTMLQERARHGYRLAASKQMVGIFLCVWVRADVMPRVTGLRVSCVGRGIMGYMGNKGSISISLTLQGGSSAAASTSLCFVCTHLASGEKDGDEVRRNSDVAEILKRTRFPRVHRFSRLPASAPSSPETILEHEYDGRRRRRRRRDAGAAGAERVAGAAGARPAARGAEGRARVRRRVGGGGDPVPAHVQVPCRVRHLRHGRTELLRRREAVAGEEEAHAGMVRPHPVARRGRGAGVVRARRVALLRPPPRQLPLLRHR</sequence>
<proteinExistence type="inferred from homology"/>
<evidence type="ECO:0000256" key="2">
    <source>
        <dbReference type="ARBA" id="ARBA00022801"/>
    </source>
</evidence>
<reference evidence="5" key="5">
    <citation type="journal article" date="2021" name="G3 (Bethesda)">
        <title>Aegilops tauschii genome assembly Aet v5.0 features greater sequence contiguity and improved annotation.</title>
        <authorList>
            <person name="Wang L."/>
            <person name="Zhu T."/>
            <person name="Rodriguez J.C."/>
            <person name="Deal K.R."/>
            <person name="Dubcovsky J."/>
            <person name="McGuire P.E."/>
            <person name="Lux T."/>
            <person name="Spannagl M."/>
            <person name="Mayer K.F.X."/>
            <person name="Baldrich P."/>
            <person name="Meyers B.C."/>
            <person name="Huo N."/>
            <person name="Gu Y.Q."/>
            <person name="Zhou H."/>
            <person name="Devos K.M."/>
            <person name="Bennetzen J.L."/>
            <person name="Unver T."/>
            <person name="Budak H."/>
            <person name="Gulick P.J."/>
            <person name="Galiba G."/>
            <person name="Kalapos B."/>
            <person name="Nelson D.R."/>
            <person name="Li P."/>
            <person name="You F.M."/>
            <person name="Luo M.C."/>
            <person name="Dvorak J."/>
        </authorList>
    </citation>
    <scope>NUCLEOTIDE SEQUENCE [LARGE SCALE GENOMIC DNA]</scope>
    <source>
        <strain evidence="5">cv. AL8/78</strain>
    </source>
</reference>
<feature type="compositionally biased region" description="Low complexity" evidence="3">
    <location>
        <begin position="181"/>
        <end position="200"/>
    </location>
</feature>
<comment type="similarity">
    <text evidence="1">Belongs to the inositol polyphosphate 5-phosphatase family.</text>
</comment>
<evidence type="ECO:0000259" key="4">
    <source>
        <dbReference type="Pfam" id="PF22669"/>
    </source>
</evidence>
<keyword evidence="2" id="KW-0378">Hydrolase</keyword>
<evidence type="ECO:0000256" key="3">
    <source>
        <dbReference type="SAM" id="MobiDB-lite"/>
    </source>
</evidence>
<dbReference type="Gene3D" id="3.60.10.10">
    <property type="entry name" value="Endonuclease/exonuclease/phosphatase"/>
    <property type="match status" value="1"/>
</dbReference>
<dbReference type="GO" id="GO:0034485">
    <property type="term" value="F:phosphatidylinositol-3,4,5-trisphosphate 5-phosphatase activity"/>
    <property type="evidence" value="ECO:0007669"/>
    <property type="project" value="TreeGrafter"/>
</dbReference>
<dbReference type="GO" id="GO:0046856">
    <property type="term" value="P:phosphatidylinositol dephosphorylation"/>
    <property type="evidence" value="ECO:0007669"/>
    <property type="project" value="InterPro"/>
</dbReference>
<reference evidence="6" key="1">
    <citation type="journal article" date="2014" name="Science">
        <title>Ancient hybridizations among the ancestral genomes of bread wheat.</title>
        <authorList>
            <consortium name="International Wheat Genome Sequencing Consortium,"/>
            <person name="Marcussen T."/>
            <person name="Sandve S.R."/>
            <person name="Heier L."/>
            <person name="Spannagl M."/>
            <person name="Pfeifer M."/>
            <person name="Jakobsen K.S."/>
            <person name="Wulff B.B."/>
            <person name="Steuernagel B."/>
            <person name="Mayer K.F."/>
            <person name="Olsen O.A."/>
        </authorList>
    </citation>
    <scope>NUCLEOTIDE SEQUENCE [LARGE SCALE GENOMIC DNA]</scope>
    <source>
        <strain evidence="6">cv. AL8/78</strain>
    </source>
</reference>
<dbReference type="Proteomes" id="UP000015105">
    <property type="component" value="Chromosome 1D"/>
</dbReference>
<dbReference type="SUPFAM" id="SSF56219">
    <property type="entry name" value="DNase I-like"/>
    <property type="match status" value="1"/>
</dbReference>
<dbReference type="PANTHER" id="PTHR45666:SF15">
    <property type="entry name" value="TYPE I INOSITOL POLYPHOSPHATE 5-PHOSPHATASE 8"/>
    <property type="match status" value="1"/>
</dbReference>
<dbReference type="AlphaFoldDB" id="A0A452XPC9"/>
<accession>A0A452XPC9</accession>
<evidence type="ECO:0000313" key="5">
    <source>
        <dbReference type="EnsemblPlants" id="AET1Gv20090700.6"/>
    </source>
</evidence>
<organism evidence="5 6">
    <name type="scientific">Aegilops tauschii subsp. strangulata</name>
    <name type="common">Goatgrass</name>
    <dbReference type="NCBI Taxonomy" id="200361"/>
    <lineage>
        <taxon>Eukaryota</taxon>
        <taxon>Viridiplantae</taxon>
        <taxon>Streptophyta</taxon>
        <taxon>Embryophyta</taxon>
        <taxon>Tracheophyta</taxon>
        <taxon>Spermatophyta</taxon>
        <taxon>Magnoliopsida</taxon>
        <taxon>Liliopsida</taxon>
        <taxon>Poales</taxon>
        <taxon>Poaceae</taxon>
        <taxon>BOP clade</taxon>
        <taxon>Pooideae</taxon>
        <taxon>Triticodae</taxon>
        <taxon>Triticeae</taxon>
        <taxon>Triticinae</taxon>
        <taxon>Aegilops</taxon>
    </lineage>
</organism>
<protein>
    <recommendedName>
        <fullName evidence="4">Inositol polyphosphate-related phosphatase domain-containing protein</fullName>
    </recommendedName>
</protein>
<feature type="compositionally biased region" description="Acidic residues" evidence="3">
    <location>
        <begin position="1"/>
        <end position="17"/>
    </location>
</feature>
<dbReference type="GO" id="GO:0004439">
    <property type="term" value="F:phosphatidylinositol-4,5-bisphosphate 5-phosphatase activity"/>
    <property type="evidence" value="ECO:0007669"/>
    <property type="project" value="TreeGrafter"/>
</dbReference>
<evidence type="ECO:0000256" key="1">
    <source>
        <dbReference type="ARBA" id="ARBA00010768"/>
    </source>
</evidence>
<dbReference type="InterPro" id="IPR045849">
    <property type="entry name" value="IP5P_plant"/>
</dbReference>
<dbReference type="Gramene" id="AET1Gv20090700.6">
    <property type="protein sequence ID" value="AET1Gv20090700.6"/>
    <property type="gene ID" value="AET1Gv20090700"/>
</dbReference>
<evidence type="ECO:0000313" key="6">
    <source>
        <dbReference type="Proteomes" id="UP000015105"/>
    </source>
</evidence>
<dbReference type="InterPro" id="IPR000300">
    <property type="entry name" value="IPPc"/>
</dbReference>
<name>A0A452XPC9_AEGTS</name>
<dbReference type="EnsemblPlants" id="AET1Gv20090700.6">
    <property type="protein sequence ID" value="AET1Gv20090700.6"/>
    <property type="gene ID" value="AET1Gv20090700"/>
</dbReference>
<feature type="domain" description="Inositol polyphosphate-related phosphatase" evidence="4">
    <location>
        <begin position="30"/>
        <end position="145"/>
    </location>
</feature>
<reference evidence="5" key="4">
    <citation type="submission" date="2019-03" db="UniProtKB">
        <authorList>
            <consortium name="EnsemblPlants"/>
        </authorList>
    </citation>
    <scope>IDENTIFICATION</scope>
</reference>
<keyword evidence="6" id="KW-1185">Reference proteome</keyword>
<feature type="region of interest" description="Disordered" evidence="3">
    <location>
        <begin position="1"/>
        <end position="35"/>
    </location>
</feature>
<feature type="region of interest" description="Disordered" evidence="3">
    <location>
        <begin position="152"/>
        <end position="221"/>
    </location>
</feature>
<dbReference type="GO" id="GO:0004445">
    <property type="term" value="F:inositol-polyphosphate 5-phosphatase activity"/>
    <property type="evidence" value="ECO:0007669"/>
    <property type="project" value="InterPro"/>
</dbReference>
<reference evidence="6" key="2">
    <citation type="journal article" date="2017" name="Nat. Plants">
        <title>The Aegilops tauschii genome reveals multiple impacts of transposons.</title>
        <authorList>
            <person name="Zhao G."/>
            <person name="Zou C."/>
            <person name="Li K."/>
            <person name="Wang K."/>
            <person name="Li T."/>
            <person name="Gao L."/>
            <person name="Zhang X."/>
            <person name="Wang H."/>
            <person name="Yang Z."/>
            <person name="Liu X."/>
            <person name="Jiang W."/>
            <person name="Mao L."/>
            <person name="Kong X."/>
            <person name="Jiao Y."/>
            <person name="Jia J."/>
        </authorList>
    </citation>
    <scope>NUCLEOTIDE SEQUENCE [LARGE SCALE GENOMIC DNA]</scope>
    <source>
        <strain evidence="6">cv. AL8/78</strain>
    </source>
</reference>